<protein>
    <submittedName>
        <fullName evidence="1">Uncharacterized protein</fullName>
    </submittedName>
</protein>
<dbReference type="RefSeq" id="WP_151697752.1">
    <property type="nucleotide sequence ID" value="NZ_JASUZX010000002.1"/>
</dbReference>
<name>A0AAW7CFM6_HEYCO</name>
<sequence length="90" mass="10231">MARKIPGAMNEGTVIGLDKVDPDRYTITVPDEDGIFKMTIPEKIWNRKPALFERKINAYTEKVLSPGDAVPTDWLKQTDDLEVHGLDFEK</sequence>
<dbReference type="AlphaFoldDB" id="A0AAW7CFM6"/>
<accession>A0AAW7CFM6</accession>
<comment type="caution">
    <text evidence="1">The sequence shown here is derived from an EMBL/GenBank/DDBJ whole genome shotgun (WGS) entry which is preliminary data.</text>
</comment>
<dbReference type="EMBL" id="JASUZX010000002">
    <property type="protein sequence ID" value="MDL5042028.1"/>
    <property type="molecule type" value="Genomic_DNA"/>
</dbReference>
<proteinExistence type="predicted"/>
<reference evidence="1" key="1">
    <citation type="submission" date="2023-06" db="EMBL/GenBank/DDBJ databases">
        <title>Probiogenomic evaluation and L lactic producing Weizmannia coaggulans BKMTCR2-2 from tree bark.</title>
        <authorList>
            <person name="Mahittikon J."/>
            <person name="Tanasupawat S."/>
        </authorList>
    </citation>
    <scope>NUCLEOTIDE SEQUENCE</scope>
    <source>
        <strain evidence="1">BKMTCR2-2</strain>
    </source>
</reference>
<evidence type="ECO:0000313" key="1">
    <source>
        <dbReference type="EMBL" id="MDL5042028.1"/>
    </source>
</evidence>
<organism evidence="1 2">
    <name type="scientific">Heyndrickxia coagulans</name>
    <name type="common">Weizmannia coagulans</name>
    <dbReference type="NCBI Taxonomy" id="1398"/>
    <lineage>
        <taxon>Bacteria</taxon>
        <taxon>Bacillati</taxon>
        <taxon>Bacillota</taxon>
        <taxon>Bacilli</taxon>
        <taxon>Bacillales</taxon>
        <taxon>Bacillaceae</taxon>
        <taxon>Heyndrickxia</taxon>
    </lineage>
</organism>
<evidence type="ECO:0000313" key="2">
    <source>
        <dbReference type="Proteomes" id="UP001223084"/>
    </source>
</evidence>
<dbReference type="Proteomes" id="UP001223084">
    <property type="component" value="Unassembled WGS sequence"/>
</dbReference>
<gene>
    <name evidence="1" type="ORF">QN341_13530</name>
</gene>